<accession>I3CZK3</accession>
<feature type="domain" description="YgjP-like metallopeptidase" evidence="1">
    <location>
        <begin position="4"/>
        <end position="182"/>
    </location>
</feature>
<dbReference type="Gene3D" id="3.30.2010.10">
    <property type="entry name" value="Metalloproteases ('zincins'), catalytic domain"/>
    <property type="match status" value="1"/>
</dbReference>
<evidence type="ECO:0000313" key="2">
    <source>
        <dbReference type="EMBL" id="EIJ64896.1"/>
    </source>
</evidence>
<evidence type="ECO:0000313" key="3">
    <source>
        <dbReference type="Proteomes" id="UP000003423"/>
    </source>
</evidence>
<dbReference type="Pfam" id="PF01863">
    <property type="entry name" value="YgjP-like"/>
    <property type="match status" value="1"/>
</dbReference>
<keyword evidence="3" id="KW-1185">Reference proteome</keyword>
<evidence type="ECO:0000259" key="1">
    <source>
        <dbReference type="Pfam" id="PF01863"/>
    </source>
</evidence>
<gene>
    <name evidence="2" type="ORF">BD31_I0918</name>
</gene>
<dbReference type="InterPro" id="IPR002725">
    <property type="entry name" value="YgjP-like_metallopeptidase"/>
</dbReference>
<reference evidence="2 3" key="1">
    <citation type="journal article" date="2012" name="J. Bacteriol.">
        <title>Genome sequence of "Candidatus Nitrosopumilus salaria" BD31, an ammonia-oxidizing archaeon from the San Francisco Bay estuary.</title>
        <authorList>
            <person name="Mosier A.C."/>
            <person name="Allen E.E."/>
            <person name="Kim M."/>
            <person name="Ferriera S."/>
            <person name="Francis C.A."/>
        </authorList>
    </citation>
    <scope>NUCLEOTIDE SEQUENCE [LARGE SCALE GENOMIC DNA]</scope>
    <source>
        <strain evidence="2 3">BD31</strain>
    </source>
</reference>
<dbReference type="CDD" id="cd07344">
    <property type="entry name" value="M48_yhfN_like"/>
    <property type="match status" value="1"/>
</dbReference>
<dbReference type="Proteomes" id="UP000003423">
    <property type="component" value="Unassembled WGS sequence"/>
</dbReference>
<organism evidence="2 3">
    <name type="scientific">Candidatus Nitrosopumilus salarius BD31</name>
    <dbReference type="NCBI Taxonomy" id="859350"/>
    <lineage>
        <taxon>Archaea</taxon>
        <taxon>Nitrososphaerota</taxon>
        <taxon>Nitrososphaeria</taxon>
        <taxon>Nitrosopumilales</taxon>
        <taxon>Nitrosopumilaceae</taxon>
        <taxon>Nitrosopumilus</taxon>
    </lineage>
</organism>
<comment type="caution">
    <text evidence="2">The sequence shown here is derived from an EMBL/GenBank/DDBJ whole genome shotgun (WGS) entry which is preliminary data.</text>
</comment>
<dbReference type="OrthoDB" id="308128at2157"/>
<dbReference type="PATRIC" id="fig|859350.6.peg.2013"/>
<dbReference type="InterPro" id="IPR053136">
    <property type="entry name" value="UTP_pyrophosphatase-like"/>
</dbReference>
<dbReference type="PANTHER" id="PTHR30399">
    <property type="entry name" value="UNCHARACTERIZED PROTEIN YGJP"/>
    <property type="match status" value="1"/>
</dbReference>
<protein>
    <recommendedName>
        <fullName evidence="1">YgjP-like metallopeptidase domain-containing protein</fullName>
    </recommendedName>
</protein>
<sequence>MSQSDEDIQKLVESKSKWIYQKKYKLTQTKKLQDKTNLLYKGIKYPFKIIRSDEESVSFSKGVFLIKTKSFSQKKINELYQKWIKTKAQSIIEKRVKLGSKITKIPVKKIRVKDVRERWGSLSDDGSINVNLNLIKAPTEILDYVIIHELCHKKIPNHSQRYWNLLYKFVPDYETKIKWLEENEKSIL</sequence>
<name>I3CZK3_9ARCH</name>
<proteinExistence type="predicted"/>
<dbReference type="PANTHER" id="PTHR30399:SF1">
    <property type="entry name" value="UTP PYROPHOSPHATASE"/>
    <property type="match status" value="1"/>
</dbReference>
<dbReference type="AlphaFoldDB" id="I3CZK3"/>
<dbReference type="EMBL" id="AEXL02000168">
    <property type="protein sequence ID" value="EIJ64896.1"/>
    <property type="molecule type" value="Genomic_DNA"/>
</dbReference>